<dbReference type="SUPFAM" id="SSF51735">
    <property type="entry name" value="NAD(P)-binding Rossmann-fold domains"/>
    <property type="match status" value="1"/>
</dbReference>
<keyword evidence="2 4" id="KW-0444">Lipid biosynthesis</keyword>
<dbReference type="InterPro" id="IPR026055">
    <property type="entry name" value="FAR"/>
</dbReference>
<dbReference type="CDD" id="cd09071">
    <property type="entry name" value="FAR_C"/>
    <property type="match status" value="1"/>
</dbReference>
<accession>A0A1B0FF69</accession>
<dbReference type="Pfam" id="PF07993">
    <property type="entry name" value="NAD_binding_4"/>
    <property type="match status" value="2"/>
</dbReference>
<dbReference type="InterPro" id="IPR033640">
    <property type="entry name" value="FAR_C"/>
</dbReference>
<reference evidence="7" key="1">
    <citation type="submission" date="2020-05" db="UniProtKB">
        <authorList>
            <consortium name="EnsemblMetazoa"/>
        </authorList>
    </citation>
    <scope>IDENTIFICATION</scope>
    <source>
        <strain evidence="7">Yale</strain>
    </source>
</reference>
<dbReference type="Gene3D" id="3.40.50.720">
    <property type="entry name" value="NAD(P)-binding Rossmann-like Domain"/>
    <property type="match status" value="2"/>
</dbReference>
<evidence type="ECO:0000313" key="8">
    <source>
        <dbReference type="Proteomes" id="UP000092444"/>
    </source>
</evidence>
<dbReference type="PANTHER" id="PTHR11011">
    <property type="entry name" value="MALE STERILITY PROTEIN 2-RELATED"/>
    <property type="match status" value="1"/>
</dbReference>
<evidence type="ECO:0000256" key="4">
    <source>
        <dbReference type="RuleBase" id="RU363097"/>
    </source>
</evidence>
<keyword evidence="3 4" id="KW-0443">Lipid metabolism</keyword>
<dbReference type="InterPro" id="IPR036291">
    <property type="entry name" value="NAD(P)-bd_dom_sf"/>
</dbReference>
<dbReference type="EMBL" id="CCAG010020542">
    <property type="status" value="NOT_ANNOTATED_CDS"/>
    <property type="molecule type" value="Genomic_DNA"/>
</dbReference>
<dbReference type="CDD" id="cd05236">
    <property type="entry name" value="FAR-N_SDR_e"/>
    <property type="match status" value="1"/>
</dbReference>
<dbReference type="GO" id="GO:0080019">
    <property type="term" value="F:alcohol-forming very long-chain fatty acyl-CoA reductase activity"/>
    <property type="evidence" value="ECO:0007669"/>
    <property type="project" value="InterPro"/>
</dbReference>
<dbReference type="PANTHER" id="PTHR11011:SF24">
    <property type="entry name" value="FATTY ACYL-COA REDUCTASE"/>
    <property type="match status" value="1"/>
</dbReference>
<feature type="transmembrane region" description="Helical" evidence="4">
    <location>
        <begin position="395"/>
        <end position="414"/>
    </location>
</feature>
<dbReference type="Pfam" id="PF03015">
    <property type="entry name" value="Sterile"/>
    <property type="match status" value="1"/>
</dbReference>
<name>A0A1B0FF69_GLOMM</name>
<keyword evidence="4" id="KW-0472">Membrane</keyword>
<evidence type="ECO:0000313" key="7">
    <source>
        <dbReference type="EnsemblMetazoa" id="GMOY002273-PA"/>
    </source>
</evidence>
<keyword evidence="4" id="KW-0521">NADP</keyword>
<comment type="function">
    <text evidence="4">Catalyzes the reduction of fatty acyl-CoA to fatty alcohols.</text>
</comment>
<sequence>MKSIKDFTVNDDDLKKMSITDFYKDQEIFITGGSGFIGKALIEKLLRSFPSFKKMFILLRPKKDKTADERLQELLDSSIFQRARDEQPESFKKIHAIPGDCRELAMKTSNASKTESFKKIHAIPGDCRELGLSISNEDLKRIENVTIVFHSAANVRFDVPLKDSIFVNLRGTHEILKIAETMTKLKAFIHVSTLYSNVDQPCIYEKILPNSADWRTTIKLAETLDGKTLDILFKKYSSNHPNTYTFAKSLSEHVVNDYKNKLPVLVYRVAMVITSVEEPSAGWLDNLNGPCGLFLTASLGLSRTVYASPHAKLNMIPCDVTVHGLIISACAVVSDSNFANNSKDSVIVLNSCYSNESLTPLWKLLRYSEILAKENPSEKMVWLPSRNTTSSFAGFFIRFLFGQLALAILLDVFVRLKIGKPLLVKLQRRIFFLNKILHKFMSSDWMVENDKYKSLSALITQEDKNKLNLRLNFAVDKEFLKNGLAGGMKFILNVPTEASESTILRYKILFILNYLLQFVTFICLVWIIKKIVFYLLY</sequence>
<keyword evidence="4" id="KW-0560">Oxidoreductase</keyword>
<evidence type="ECO:0000259" key="6">
    <source>
        <dbReference type="Pfam" id="PF07993"/>
    </source>
</evidence>
<evidence type="ECO:0000256" key="3">
    <source>
        <dbReference type="ARBA" id="ARBA00023098"/>
    </source>
</evidence>
<dbReference type="InterPro" id="IPR013120">
    <property type="entry name" value="FAR_NAD-bd"/>
</dbReference>
<dbReference type="EnsemblMetazoa" id="GMOY002273-RA">
    <property type="protein sequence ID" value="GMOY002273-PA"/>
    <property type="gene ID" value="GMOY002273"/>
</dbReference>
<feature type="domain" description="Fatty acyl-CoA reductase C-terminal" evidence="5">
    <location>
        <begin position="405"/>
        <end position="493"/>
    </location>
</feature>
<keyword evidence="4" id="KW-1133">Transmembrane helix</keyword>
<dbReference type="STRING" id="37546.A0A1B0FF69"/>
<keyword evidence="8" id="KW-1185">Reference proteome</keyword>
<dbReference type="EC" id="1.2.1.84" evidence="4"/>
<dbReference type="PhylomeDB" id="A0A1B0FF69"/>
<protein>
    <recommendedName>
        <fullName evidence="4">Fatty acyl-CoA reductase</fullName>
        <ecNumber evidence="4">1.2.1.84</ecNumber>
    </recommendedName>
</protein>
<organism evidence="7 8">
    <name type="scientific">Glossina morsitans morsitans</name>
    <name type="common">Savannah tsetse fly</name>
    <dbReference type="NCBI Taxonomy" id="37546"/>
    <lineage>
        <taxon>Eukaryota</taxon>
        <taxon>Metazoa</taxon>
        <taxon>Ecdysozoa</taxon>
        <taxon>Arthropoda</taxon>
        <taxon>Hexapoda</taxon>
        <taxon>Insecta</taxon>
        <taxon>Pterygota</taxon>
        <taxon>Neoptera</taxon>
        <taxon>Endopterygota</taxon>
        <taxon>Diptera</taxon>
        <taxon>Brachycera</taxon>
        <taxon>Muscomorpha</taxon>
        <taxon>Hippoboscoidea</taxon>
        <taxon>Glossinidae</taxon>
        <taxon>Glossina</taxon>
    </lineage>
</organism>
<feature type="transmembrane region" description="Helical" evidence="4">
    <location>
        <begin position="508"/>
        <end position="528"/>
    </location>
</feature>
<feature type="domain" description="Thioester reductase (TE)" evidence="6">
    <location>
        <begin position="30"/>
        <end position="103"/>
    </location>
</feature>
<dbReference type="Proteomes" id="UP000092444">
    <property type="component" value="Unassembled WGS sequence"/>
</dbReference>
<dbReference type="GO" id="GO:0035336">
    <property type="term" value="P:long-chain fatty-acyl-CoA metabolic process"/>
    <property type="evidence" value="ECO:0007669"/>
    <property type="project" value="TreeGrafter"/>
</dbReference>
<evidence type="ECO:0000256" key="2">
    <source>
        <dbReference type="ARBA" id="ARBA00022516"/>
    </source>
</evidence>
<keyword evidence="4" id="KW-0812">Transmembrane</keyword>
<evidence type="ECO:0000256" key="1">
    <source>
        <dbReference type="ARBA" id="ARBA00005928"/>
    </source>
</evidence>
<dbReference type="AlphaFoldDB" id="A0A1B0FF69"/>
<comment type="similarity">
    <text evidence="1 4">Belongs to the fatty acyl-CoA reductase family.</text>
</comment>
<dbReference type="GO" id="GO:0102965">
    <property type="term" value="F:alcohol-forming long-chain fatty acyl-CoA reductase activity"/>
    <property type="evidence" value="ECO:0007669"/>
    <property type="project" value="UniProtKB-EC"/>
</dbReference>
<comment type="catalytic activity">
    <reaction evidence="4">
        <text>a long-chain fatty acyl-CoA + 2 NADPH + 2 H(+) = a long-chain primary fatty alcohol + 2 NADP(+) + CoA</text>
        <dbReference type="Rhea" id="RHEA:52716"/>
        <dbReference type="ChEBI" id="CHEBI:15378"/>
        <dbReference type="ChEBI" id="CHEBI:57287"/>
        <dbReference type="ChEBI" id="CHEBI:57783"/>
        <dbReference type="ChEBI" id="CHEBI:58349"/>
        <dbReference type="ChEBI" id="CHEBI:77396"/>
        <dbReference type="ChEBI" id="CHEBI:83139"/>
        <dbReference type="EC" id="1.2.1.84"/>
    </reaction>
</comment>
<feature type="domain" description="Thioester reductase (TE)" evidence="6">
    <location>
        <begin position="113"/>
        <end position="323"/>
    </location>
</feature>
<dbReference type="GO" id="GO:0005777">
    <property type="term" value="C:peroxisome"/>
    <property type="evidence" value="ECO:0007669"/>
    <property type="project" value="TreeGrafter"/>
</dbReference>
<proteinExistence type="inferred from homology"/>
<evidence type="ECO:0000259" key="5">
    <source>
        <dbReference type="Pfam" id="PF03015"/>
    </source>
</evidence>